<sequence>MHWLLFLSRVAFLSGIVMLIALCLSSSSWYDNHTSLEVLTLAGYGLAAIALPLISVLYLIITLRDRKRMIIVPRWLMLCNILFFIIFLIFTFYINDPYYH</sequence>
<feature type="transmembrane region" description="Helical" evidence="1">
    <location>
        <begin position="75"/>
        <end position="94"/>
    </location>
</feature>
<keyword evidence="1" id="KW-1133">Transmembrane helix</keyword>
<reference evidence="2 3" key="1">
    <citation type="submission" date="2024-01" db="EMBL/GenBank/DDBJ databases">
        <title>Niabella digestum sp. nov., isolated from waste digestion system.</title>
        <authorList>
            <person name="Zhang L."/>
        </authorList>
    </citation>
    <scope>NUCLEOTIDE SEQUENCE [LARGE SCALE GENOMIC DNA]</scope>
    <source>
        <strain evidence="2 3">A18</strain>
    </source>
</reference>
<feature type="transmembrane region" description="Helical" evidence="1">
    <location>
        <begin position="41"/>
        <end position="63"/>
    </location>
</feature>
<evidence type="ECO:0000313" key="2">
    <source>
        <dbReference type="EMBL" id="MEE6185895.1"/>
    </source>
</evidence>
<comment type="caution">
    <text evidence="2">The sequence shown here is derived from an EMBL/GenBank/DDBJ whole genome shotgun (WGS) entry which is preliminary data.</text>
</comment>
<keyword evidence="1" id="KW-0472">Membrane</keyword>
<dbReference type="RefSeq" id="WP_330973301.1">
    <property type="nucleotide sequence ID" value="NZ_JAZGLY010000001.1"/>
</dbReference>
<evidence type="ECO:0000256" key="1">
    <source>
        <dbReference type="SAM" id="Phobius"/>
    </source>
</evidence>
<dbReference type="Proteomes" id="UP001357452">
    <property type="component" value="Unassembled WGS sequence"/>
</dbReference>
<evidence type="ECO:0000313" key="3">
    <source>
        <dbReference type="Proteomes" id="UP001357452"/>
    </source>
</evidence>
<dbReference type="EMBL" id="JAZGLY010000001">
    <property type="protein sequence ID" value="MEE6185895.1"/>
    <property type="molecule type" value="Genomic_DNA"/>
</dbReference>
<accession>A0ABU7RD25</accession>
<keyword evidence="1" id="KW-0812">Transmembrane</keyword>
<organism evidence="2 3">
    <name type="scientific">Niabella digestorum</name>
    <dbReference type="NCBI Taxonomy" id="3117701"/>
    <lineage>
        <taxon>Bacteria</taxon>
        <taxon>Pseudomonadati</taxon>
        <taxon>Bacteroidota</taxon>
        <taxon>Chitinophagia</taxon>
        <taxon>Chitinophagales</taxon>
        <taxon>Chitinophagaceae</taxon>
        <taxon>Niabella</taxon>
    </lineage>
</organism>
<name>A0ABU7RD25_9BACT</name>
<proteinExistence type="predicted"/>
<gene>
    <name evidence="2" type="ORF">V2H41_01285</name>
</gene>
<protein>
    <submittedName>
        <fullName evidence="2">Uncharacterized protein</fullName>
    </submittedName>
</protein>
<keyword evidence="3" id="KW-1185">Reference proteome</keyword>